<proteinExistence type="predicted"/>
<dbReference type="AlphaFoldDB" id="A0AA37HJC8"/>
<sequence length="35" mass="4124">MLWMRKGFGFSGVWTSREQNHLLAHCFRFPVANKA</sequence>
<accession>A0AA37HJC8</accession>
<keyword evidence="2" id="KW-1185">Reference proteome</keyword>
<name>A0AA37HJC8_9HYPH</name>
<protein>
    <submittedName>
        <fullName evidence="1">Uncharacterized protein</fullName>
    </submittedName>
</protein>
<evidence type="ECO:0000313" key="1">
    <source>
        <dbReference type="EMBL" id="GJD66963.1"/>
    </source>
</evidence>
<comment type="caution">
    <text evidence="1">The sequence shown here is derived from an EMBL/GenBank/DDBJ whole genome shotgun (WGS) entry which is preliminary data.</text>
</comment>
<gene>
    <name evidence="1" type="ORF">MPEAHAMD_7162</name>
</gene>
<dbReference type="EMBL" id="BPQJ01000097">
    <property type="protein sequence ID" value="GJD66963.1"/>
    <property type="molecule type" value="Genomic_DNA"/>
</dbReference>
<evidence type="ECO:0000313" key="2">
    <source>
        <dbReference type="Proteomes" id="UP001055286"/>
    </source>
</evidence>
<reference evidence="1" key="1">
    <citation type="journal article" date="2016" name="Front. Microbiol.">
        <title>Genome Sequence of the Piezophilic, Mesophilic Sulfate-Reducing Bacterium Desulfovibrio indicus J2T.</title>
        <authorList>
            <person name="Cao J."/>
            <person name="Maignien L."/>
            <person name="Shao Z."/>
            <person name="Alain K."/>
            <person name="Jebbar M."/>
        </authorList>
    </citation>
    <scope>NUCLEOTIDE SEQUENCE</scope>
    <source>
        <strain evidence="1">JCM 32048</strain>
    </source>
</reference>
<organism evidence="1 2">
    <name type="scientific">Methylobacterium frigidaeris</name>
    <dbReference type="NCBI Taxonomy" id="2038277"/>
    <lineage>
        <taxon>Bacteria</taxon>
        <taxon>Pseudomonadati</taxon>
        <taxon>Pseudomonadota</taxon>
        <taxon>Alphaproteobacteria</taxon>
        <taxon>Hyphomicrobiales</taxon>
        <taxon>Methylobacteriaceae</taxon>
        <taxon>Methylobacterium</taxon>
    </lineage>
</organism>
<reference evidence="1" key="2">
    <citation type="submission" date="2021-08" db="EMBL/GenBank/DDBJ databases">
        <authorList>
            <person name="Tani A."/>
            <person name="Ola A."/>
            <person name="Ogura Y."/>
            <person name="Katsura K."/>
            <person name="Hayashi T."/>
        </authorList>
    </citation>
    <scope>NUCLEOTIDE SEQUENCE</scope>
    <source>
        <strain evidence="1">JCM 32048</strain>
    </source>
</reference>
<dbReference type="Proteomes" id="UP001055286">
    <property type="component" value="Unassembled WGS sequence"/>
</dbReference>